<reference evidence="3" key="1">
    <citation type="submission" date="2015-12" db="EMBL/GenBank/DDBJ databases">
        <title>FDA dAtabase for Regulatory Grade micrObial Sequences (FDA-ARGOS): Supporting development and validation of Infectious Disease Dx tests.</title>
        <authorList>
            <person name="Case J."/>
            <person name="Tallon L."/>
            <person name="Sadzewicz L."/>
            <person name="Sengamalay N."/>
            <person name="Ott S."/>
            <person name="Godinez A."/>
            <person name="Nagaraj S."/>
            <person name="Nadendla S."/>
            <person name="Sichtig H."/>
        </authorList>
    </citation>
    <scope>NUCLEOTIDE SEQUENCE [LARGE SCALE GENOMIC DNA]</scope>
    <source>
        <strain evidence="3">FDAARGOS_147</strain>
    </source>
</reference>
<feature type="transmembrane region" description="Helical" evidence="1">
    <location>
        <begin position="47"/>
        <end position="63"/>
    </location>
</feature>
<protein>
    <submittedName>
        <fullName evidence="2">Uncharacterized protein</fullName>
    </submittedName>
</protein>
<evidence type="ECO:0000313" key="3">
    <source>
        <dbReference type="Proteomes" id="UP000060602"/>
    </source>
</evidence>
<feature type="transmembrane region" description="Helical" evidence="1">
    <location>
        <begin position="12"/>
        <end position="35"/>
    </location>
</feature>
<dbReference type="Proteomes" id="UP000060602">
    <property type="component" value="Chromosome"/>
</dbReference>
<dbReference type="RefSeq" id="WP_061071109.1">
    <property type="nucleotide sequence ID" value="NZ_CP014060.2"/>
</dbReference>
<keyword evidence="1" id="KW-0812">Transmembrane</keyword>
<dbReference type="AlphaFoldDB" id="A0A120LGT3"/>
<keyword evidence="1" id="KW-1133">Transmembrane helix</keyword>
<accession>A0A120LGT3</accession>
<evidence type="ECO:0000313" key="2">
    <source>
        <dbReference type="EMBL" id="AMG35076.1"/>
    </source>
</evidence>
<gene>
    <name evidence="2" type="ORF">AL504_02850</name>
</gene>
<dbReference type="EMBL" id="CP014060">
    <property type="protein sequence ID" value="AMG35076.1"/>
    <property type="molecule type" value="Genomic_DNA"/>
</dbReference>
<organism evidence="2 3">
    <name type="scientific">Alcaligenes xylosoxydans xylosoxydans</name>
    <name type="common">Achromobacter xylosoxidans</name>
    <dbReference type="NCBI Taxonomy" id="85698"/>
    <lineage>
        <taxon>Bacteria</taxon>
        <taxon>Pseudomonadati</taxon>
        <taxon>Pseudomonadota</taxon>
        <taxon>Betaproteobacteria</taxon>
        <taxon>Burkholderiales</taxon>
        <taxon>Alcaligenaceae</taxon>
        <taxon>Achromobacter</taxon>
    </lineage>
</organism>
<sequence>MLIVNIQNKAKWLFSQLGQLVIAVGLLSLVFNYAYRYTVDRHIDTPVFYVATVALGLITFLLIRKDYVFVNRYAFSDSEIQVSTLLGVKKNYPTSRYEFVPSLHKAINLPEQKASLSFYVRDAQSKKNVRNYSWAGFSPEDFQAVSRLYGYRGETDFKQKDFGKR</sequence>
<name>A0A120LGT3_ALCXX</name>
<keyword evidence="1" id="KW-0472">Membrane</keyword>
<evidence type="ECO:0000256" key="1">
    <source>
        <dbReference type="SAM" id="Phobius"/>
    </source>
</evidence>
<proteinExistence type="predicted"/>